<dbReference type="Proteomes" id="UP000546007">
    <property type="component" value="Unassembled WGS sequence"/>
</dbReference>
<gene>
    <name evidence="1" type="ORF">GGR14_001607</name>
</gene>
<proteinExistence type="predicted"/>
<sequence length="38" mass="4583">MLSKSNNRIDIFFEKNHFSCHMILNLRCFMGNIADHER</sequence>
<name>A0A7W6HVL1_9BACT</name>
<protein>
    <submittedName>
        <fullName evidence="1">Uncharacterized protein</fullName>
    </submittedName>
</protein>
<organism evidence="1 2">
    <name type="scientific">Butyricimonas faecihominis</name>
    <dbReference type="NCBI Taxonomy" id="1472416"/>
    <lineage>
        <taxon>Bacteria</taxon>
        <taxon>Pseudomonadati</taxon>
        <taxon>Bacteroidota</taxon>
        <taxon>Bacteroidia</taxon>
        <taxon>Bacteroidales</taxon>
        <taxon>Odoribacteraceae</taxon>
        <taxon>Butyricimonas</taxon>
    </lineage>
</organism>
<dbReference type="AlphaFoldDB" id="A0A7W6HVL1"/>
<dbReference type="EMBL" id="JACIES010000003">
    <property type="protein sequence ID" value="MBB4025823.1"/>
    <property type="molecule type" value="Genomic_DNA"/>
</dbReference>
<evidence type="ECO:0000313" key="1">
    <source>
        <dbReference type="EMBL" id="MBB4025823.1"/>
    </source>
</evidence>
<evidence type="ECO:0000313" key="2">
    <source>
        <dbReference type="Proteomes" id="UP000546007"/>
    </source>
</evidence>
<comment type="caution">
    <text evidence="1">The sequence shown here is derived from an EMBL/GenBank/DDBJ whole genome shotgun (WGS) entry which is preliminary data.</text>
</comment>
<accession>A0A7W6HVL1</accession>
<reference evidence="1 2" key="1">
    <citation type="submission" date="2020-08" db="EMBL/GenBank/DDBJ databases">
        <title>Genomic Encyclopedia of Type Strains, Phase IV (KMG-IV): sequencing the most valuable type-strain genomes for metagenomic binning, comparative biology and taxonomic classification.</title>
        <authorList>
            <person name="Goeker M."/>
        </authorList>
    </citation>
    <scope>NUCLEOTIDE SEQUENCE [LARGE SCALE GENOMIC DNA]</scope>
    <source>
        <strain evidence="1 2">DSM 105721</strain>
    </source>
</reference>
<keyword evidence="2" id="KW-1185">Reference proteome</keyword>